<evidence type="ECO:0000256" key="1">
    <source>
        <dbReference type="ARBA" id="ARBA00004141"/>
    </source>
</evidence>
<feature type="transmembrane region" description="Helical" evidence="6">
    <location>
        <begin position="92"/>
        <end position="116"/>
    </location>
</feature>
<dbReference type="GO" id="GO:0016020">
    <property type="term" value="C:membrane"/>
    <property type="evidence" value="ECO:0007669"/>
    <property type="project" value="UniProtKB-SubCell"/>
</dbReference>
<evidence type="ECO:0000256" key="5">
    <source>
        <dbReference type="SAM" id="MobiDB-lite"/>
    </source>
</evidence>
<feature type="transmembrane region" description="Helical" evidence="6">
    <location>
        <begin position="222"/>
        <end position="243"/>
    </location>
</feature>
<name>A0A0H2L604_9MICO</name>
<evidence type="ECO:0000256" key="6">
    <source>
        <dbReference type="SAM" id="Phobius"/>
    </source>
</evidence>
<keyword evidence="9" id="KW-1185">Reference proteome</keyword>
<feature type="transmembrane region" description="Helical" evidence="6">
    <location>
        <begin position="153"/>
        <end position="171"/>
    </location>
</feature>
<feature type="transmembrane region" description="Helical" evidence="6">
    <location>
        <begin position="268"/>
        <end position="291"/>
    </location>
</feature>
<dbReference type="InterPro" id="IPR011547">
    <property type="entry name" value="SLC26A/SulP_dom"/>
</dbReference>
<feature type="compositionally biased region" description="Low complexity" evidence="5">
    <location>
        <begin position="1"/>
        <end position="10"/>
    </location>
</feature>
<feature type="transmembrane region" description="Helical" evidence="6">
    <location>
        <begin position="368"/>
        <end position="386"/>
    </location>
</feature>
<comment type="caution">
    <text evidence="8">The sequence shown here is derived from an EMBL/GenBank/DDBJ whole genome shotgun (WGS) entry which is preliminary data.</text>
</comment>
<feature type="transmembrane region" description="Helical" evidence="6">
    <location>
        <begin position="418"/>
        <end position="438"/>
    </location>
</feature>
<evidence type="ECO:0000313" key="8">
    <source>
        <dbReference type="EMBL" id="KLN35602.1"/>
    </source>
</evidence>
<dbReference type="RefSeq" id="WP_197088751.1">
    <property type="nucleotide sequence ID" value="NZ_JNBQ01000003.1"/>
</dbReference>
<dbReference type="InterPro" id="IPR001902">
    <property type="entry name" value="SLC26A/SulP_fam"/>
</dbReference>
<dbReference type="GO" id="GO:0055085">
    <property type="term" value="P:transmembrane transport"/>
    <property type="evidence" value="ECO:0007669"/>
    <property type="project" value="InterPro"/>
</dbReference>
<dbReference type="Pfam" id="PF01740">
    <property type="entry name" value="STAS"/>
    <property type="match status" value="1"/>
</dbReference>
<feature type="transmembrane region" description="Helical" evidence="6">
    <location>
        <begin position="122"/>
        <end position="141"/>
    </location>
</feature>
<reference evidence="8 9" key="1">
    <citation type="submission" date="2014-05" db="EMBL/GenBank/DDBJ databases">
        <title>Cellulosimicrobium funkei U11 genome.</title>
        <authorList>
            <person name="Hu C."/>
            <person name="Gong Y."/>
            <person name="Wan W."/>
            <person name="Jiang M."/>
        </authorList>
    </citation>
    <scope>NUCLEOTIDE SEQUENCE [LARGE SCALE GENOMIC DNA]</scope>
    <source>
        <strain evidence="8 9">U11</strain>
    </source>
</reference>
<evidence type="ECO:0000256" key="2">
    <source>
        <dbReference type="ARBA" id="ARBA00022692"/>
    </source>
</evidence>
<keyword evidence="2 6" id="KW-0812">Transmembrane</keyword>
<dbReference type="Pfam" id="PF00916">
    <property type="entry name" value="Sulfate_transp"/>
    <property type="match status" value="1"/>
</dbReference>
<feature type="domain" description="STAS" evidence="7">
    <location>
        <begin position="469"/>
        <end position="579"/>
    </location>
</feature>
<sequence>MTDADAPTDAGGAGTDDGRLHGRAGRGGQAGRSGRLRRAGRPTRSDVVSGMVTGLFSIPEGMAYASIAGFNPVAGLYAGVAPAIVGSLTARTVLMITTLTSAIALTSQSVLAAAGLDPTDPANVATLTIMVGLVMLVLGALRLGAVMSFVSNAVMVGFSTGIALQIITGVLEDATGYDPQGHNRLYQLGDWLVHVTSWDLASTLVAAGTILVWAVARSVRRLVPVALLVAMVAVTVVVVTAGIDVRQVADIASIPSALPGLSLPDVSAAPALVGGAVAVALVGLAQAASIAPSMPNPDGSRSDTNADFRSQGWANVAGGLFQALPSGGSMSRTGVAAEAGARTRWAGVVSGVFLALVVLLLGGLAELIPMPVIGGLILVVGGELVWGKRREILLVLRTSPLSSLAMVVTFFATTQVPLQQAIVVGAVLSLLLYCVQAARQSRLVLLTRAPDGRWRTSRELPTRLRSGEVTVLDFSGTSFFAALPRIEGQFPDGSGAERAVLVLVLRTLPDIPSSAVMELLHRTARRLAAQGNRLVLVGVTPAMRQLLERTGTVAELGEDAVVDATPEVMGGLDDAVASAERWARAPRDDAGG</sequence>
<feature type="transmembrane region" description="Helical" evidence="6">
    <location>
        <begin position="191"/>
        <end position="215"/>
    </location>
</feature>
<dbReference type="PANTHER" id="PTHR11814">
    <property type="entry name" value="SULFATE TRANSPORTER"/>
    <property type="match status" value="1"/>
</dbReference>
<evidence type="ECO:0000256" key="4">
    <source>
        <dbReference type="ARBA" id="ARBA00023136"/>
    </source>
</evidence>
<feature type="transmembrane region" description="Helical" evidence="6">
    <location>
        <begin position="393"/>
        <end position="412"/>
    </location>
</feature>
<dbReference type="EMBL" id="JNBQ01000003">
    <property type="protein sequence ID" value="KLN35602.1"/>
    <property type="molecule type" value="Genomic_DNA"/>
</dbReference>
<dbReference type="Gene3D" id="3.30.750.24">
    <property type="entry name" value="STAS domain"/>
    <property type="match status" value="1"/>
</dbReference>
<dbReference type="STRING" id="264251.FB00_04770"/>
<dbReference type="AlphaFoldDB" id="A0A0H2L604"/>
<keyword evidence="3 6" id="KW-1133">Transmembrane helix</keyword>
<accession>A0A0H2L604</accession>
<gene>
    <name evidence="8" type="ORF">FB00_04770</name>
</gene>
<comment type="subcellular location">
    <subcellularLocation>
        <location evidence="1">Membrane</location>
        <topology evidence="1">Multi-pass membrane protein</topology>
    </subcellularLocation>
</comment>
<evidence type="ECO:0000256" key="3">
    <source>
        <dbReference type="ARBA" id="ARBA00022989"/>
    </source>
</evidence>
<proteinExistence type="predicted"/>
<feature type="region of interest" description="Disordered" evidence="5">
    <location>
        <begin position="1"/>
        <end position="44"/>
    </location>
</feature>
<keyword evidence="4 6" id="KW-0472">Membrane</keyword>
<dbReference type="SUPFAM" id="SSF52091">
    <property type="entry name" value="SpoIIaa-like"/>
    <property type="match status" value="1"/>
</dbReference>
<dbReference type="PROSITE" id="PS50801">
    <property type="entry name" value="STAS"/>
    <property type="match status" value="1"/>
</dbReference>
<feature type="transmembrane region" description="Helical" evidence="6">
    <location>
        <begin position="345"/>
        <end position="362"/>
    </location>
</feature>
<protein>
    <submittedName>
        <fullName evidence="8">Transporter</fullName>
    </submittedName>
</protein>
<evidence type="ECO:0000313" key="9">
    <source>
        <dbReference type="Proteomes" id="UP000035265"/>
    </source>
</evidence>
<feature type="transmembrane region" description="Helical" evidence="6">
    <location>
        <begin position="61"/>
        <end position="80"/>
    </location>
</feature>
<dbReference type="PATRIC" id="fig|264251.5.peg.982"/>
<organism evidence="8 9">
    <name type="scientific">Cellulosimicrobium funkei</name>
    <dbReference type="NCBI Taxonomy" id="264251"/>
    <lineage>
        <taxon>Bacteria</taxon>
        <taxon>Bacillati</taxon>
        <taxon>Actinomycetota</taxon>
        <taxon>Actinomycetes</taxon>
        <taxon>Micrococcales</taxon>
        <taxon>Promicromonosporaceae</taxon>
        <taxon>Cellulosimicrobium</taxon>
    </lineage>
</organism>
<dbReference type="Proteomes" id="UP000035265">
    <property type="component" value="Unassembled WGS sequence"/>
</dbReference>
<evidence type="ECO:0000259" key="7">
    <source>
        <dbReference type="PROSITE" id="PS50801"/>
    </source>
</evidence>
<dbReference type="InterPro" id="IPR002645">
    <property type="entry name" value="STAS_dom"/>
</dbReference>
<dbReference type="InterPro" id="IPR036513">
    <property type="entry name" value="STAS_dom_sf"/>
</dbReference>